<name>A0A068UUD6_COFCA</name>
<organism evidence="1 2">
    <name type="scientific">Coffea canephora</name>
    <name type="common">Robusta coffee</name>
    <dbReference type="NCBI Taxonomy" id="49390"/>
    <lineage>
        <taxon>Eukaryota</taxon>
        <taxon>Viridiplantae</taxon>
        <taxon>Streptophyta</taxon>
        <taxon>Embryophyta</taxon>
        <taxon>Tracheophyta</taxon>
        <taxon>Spermatophyta</taxon>
        <taxon>Magnoliopsida</taxon>
        <taxon>eudicotyledons</taxon>
        <taxon>Gunneridae</taxon>
        <taxon>Pentapetalae</taxon>
        <taxon>asterids</taxon>
        <taxon>lamiids</taxon>
        <taxon>Gentianales</taxon>
        <taxon>Rubiaceae</taxon>
        <taxon>Ixoroideae</taxon>
        <taxon>Gardenieae complex</taxon>
        <taxon>Bertiereae - Coffeeae clade</taxon>
        <taxon>Coffeeae</taxon>
        <taxon>Coffea</taxon>
    </lineage>
</organism>
<reference evidence="2" key="1">
    <citation type="journal article" date="2014" name="Science">
        <title>The coffee genome provides insight into the convergent evolution of caffeine biosynthesis.</title>
        <authorList>
            <person name="Denoeud F."/>
            <person name="Carretero-Paulet L."/>
            <person name="Dereeper A."/>
            <person name="Droc G."/>
            <person name="Guyot R."/>
            <person name="Pietrella M."/>
            <person name="Zheng C."/>
            <person name="Alberti A."/>
            <person name="Anthony F."/>
            <person name="Aprea G."/>
            <person name="Aury J.M."/>
            <person name="Bento P."/>
            <person name="Bernard M."/>
            <person name="Bocs S."/>
            <person name="Campa C."/>
            <person name="Cenci A."/>
            <person name="Combes M.C."/>
            <person name="Crouzillat D."/>
            <person name="Da Silva C."/>
            <person name="Daddiego L."/>
            <person name="De Bellis F."/>
            <person name="Dussert S."/>
            <person name="Garsmeur O."/>
            <person name="Gayraud T."/>
            <person name="Guignon V."/>
            <person name="Jahn K."/>
            <person name="Jamilloux V."/>
            <person name="Joet T."/>
            <person name="Labadie K."/>
            <person name="Lan T."/>
            <person name="Leclercq J."/>
            <person name="Lepelley M."/>
            <person name="Leroy T."/>
            <person name="Li L.T."/>
            <person name="Librado P."/>
            <person name="Lopez L."/>
            <person name="Munoz A."/>
            <person name="Noel B."/>
            <person name="Pallavicini A."/>
            <person name="Perrotta G."/>
            <person name="Poncet V."/>
            <person name="Pot D."/>
            <person name="Priyono X."/>
            <person name="Rigoreau M."/>
            <person name="Rouard M."/>
            <person name="Rozas J."/>
            <person name="Tranchant-Dubreuil C."/>
            <person name="VanBuren R."/>
            <person name="Zhang Q."/>
            <person name="Andrade A.C."/>
            <person name="Argout X."/>
            <person name="Bertrand B."/>
            <person name="de Kochko A."/>
            <person name="Graziosi G."/>
            <person name="Henry R.J."/>
            <person name="Jayarama X."/>
            <person name="Ming R."/>
            <person name="Nagai C."/>
            <person name="Rounsley S."/>
            <person name="Sankoff D."/>
            <person name="Giuliano G."/>
            <person name="Albert V.A."/>
            <person name="Wincker P."/>
            <person name="Lashermes P."/>
        </authorList>
    </citation>
    <scope>NUCLEOTIDE SEQUENCE [LARGE SCALE GENOMIC DNA]</scope>
    <source>
        <strain evidence="2">cv. DH200-94</strain>
    </source>
</reference>
<sequence length="124" mass="13991">MIPPQLGELTHLSILDPSHNYTSGEIPPDLQKYNHRTNEGIVGFVRQYYRFTSLNIKSNRKVDYGSVYKPMLPPHNLVPVQKLHLLPEKVIRGSCFVVLLNFLQKGSCNWTTLAGTLGYIAPAN</sequence>
<dbReference type="Proteomes" id="UP000295252">
    <property type="component" value="Chromosome V"/>
</dbReference>
<evidence type="ECO:0000313" key="2">
    <source>
        <dbReference type="Proteomes" id="UP000295252"/>
    </source>
</evidence>
<dbReference type="AlphaFoldDB" id="A0A068UUD6"/>
<dbReference type="InterPro" id="IPR032675">
    <property type="entry name" value="LRR_dom_sf"/>
</dbReference>
<dbReference type="Gene3D" id="3.80.10.10">
    <property type="entry name" value="Ribonuclease Inhibitor"/>
    <property type="match status" value="1"/>
</dbReference>
<dbReference type="InParanoid" id="A0A068UUD6"/>
<dbReference type="Gramene" id="CDP11198">
    <property type="protein sequence ID" value="CDP11198"/>
    <property type="gene ID" value="GSCOC_T00033292001"/>
</dbReference>
<dbReference type="EMBL" id="HG739136">
    <property type="protein sequence ID" value="CDP11198.1"/>
    <property type="molecule type" value="Genomic_DNA"/>
</dbReference>
<gene>
    <name evidence="1" type="ORF">GSCOC_T00033292001</name>
</gene>
<accession>A0A068UUD6</accession>
<evidence type="ECO:0000313" key="1">
    <source>
        <dbReference type="EMBL" id="CDP11198.1"/>
    </source>
</evidence>
<dbReference type="PhylomeDB" id="A0A068UUD6"/>
<protein>
    <submittedName>
        <fullName evidence="1">Uncharacterized protein</fullName>
    </submittedName>
</protein>
<keyword evidence="2" id="KW-1185">Reference proteome</keyword>
<proteinExistence type="predicted"/>